<organism evidence="2 3">
    <name type="scientific">Prymnesium parvum</name>
    <name type="common">Toxic golden alga</name>
    <dbReference type="NCBI Taxonomy" id="97485"/>
    <lineage>
        <taxon>Eukaryota</taxon>
        <taxon>Haptista</taxon>
        <taxon>Haptophyta</taxon>
        <taxon>Prymnesiophyceae</taxon>
        <taxon>Prymnesiales</taxon>
        <taxon>Prymnesiaceae</taxon>
        <taxon>Prymnesium</taxon>
    </lineage>
</organism>
<protein>
    <submittedName>
        <fullName evidence="2">Uncharacterized protein</fullName>
    </submittedName>
</protein>
<sequence>MDEDVNALKPKDTMPPPPKLHDNAELAAAAATPLDATAKDNRAPPPSPSYSTTSTNIEIHQVQSDGGYLQLYYTANTHRDDRIRLDEGMIIQAINTAIAQHEDESLFPMIENGSIIVKDVWVCAQVTLTSYEQCVRFAKAYDDLPMPSQRVALGAASESILR</sequence>
<reference evidence="2 3" key="1">
    <citation type="journal article" date="2024" name="Science">
        <title>Giant polyketide synthase enzymes in the biosynthesis of giant marine polyether toxins.</title>
        <authorList>
            <person name="Fallon T.R."/>
            <person name="Shende V.V."/>
            <person name="Wierzbicki I.H."/>
            <person name="Pendleton A.L."/>
            <person name="Watervoot N.F."/>
            <person name="Auber R.P."/>
            <person name="Gonzalez D.J."/>
            <person name="Wisecaver J.H."/>
            <person name="Moore B.S."/>
        </authorList>
    </citation>
    <scope>NUCLEOTIDE SEQUENCE [LARGE SCALE GENOMIC DNA]</scope>
    <source>
        <strain evidence="2 3">12B1</strain>
    </source>
</reference>
<evidence type="ECO:0000256" key="1">
    <source>
        <dbReference type="SAM" id="MobiDB-lite"/>
    </source>
</evidence>
<proteinExistence type="predicted"/>
<feature type="region of interest" description="Disordered" evidence="1">
    <location>
        <begin position="1"/>
        <end position="53"/>
    </location>
</feature>
<dbReference type="EMBL" id="JBGBPQ010000025">
    <property type="protein sequence ID" value="KAL1499274.1"/>
    <property type="molecule type" value="Genomic_DNA"/>
</dbReference>
<evidence type="ECO:0000313" key="3">
    <source>
        <dbReference type="Proteomes" id="UP001515480"/>
    </source>
</evidence>
<feature type="compositionally biased region" description="Low complexity" evidence="1">
    <location>
        <begin position="25"/>
        <end position="36"/>
    </location>
</feature>
<evidence type="ECO:0000313" key="2">
    <source>
        <dbReference type="EMBL" id="KAL1499274.1"/>
    </source>
</evidence>
<dbReference type="AlphaFoldDB" id="A0AB34IIR5"/>
<keyword evidence="3" id="KW-1185">Reference proteome</keyword>
<dbReference type="Proteomes" id="UP001515480">
    <property type="component" value="Unassembled WGS sequence"/>
</dbReference>
<comment type="caution">
    <text evidence="2">The sequence shown here is derived from an EMBL/GenBank/DDBJ whole genome shotgun (WGS) entry which is preliminary data.</text>
</comment>
<gene>
    <name evidence="2" type="ORF">AB1Y20_011484</name>
</gene>
<accession>A0AB34IIR5</accession>
<name>A0AB34IIR5_PRYPA</name>